<evidence type="ECO:0000259" key="6">
    <source>
        <dbReference type="PROSITE" id="PS50850"/>
    </source>
</evidence>
<dbReference type="InterPro" id="IPR045263">
    <property type="entry name" value="GLUT"/>
</dbReference>
<feature type="transmembrane region" description="Helical" evidence="5">
    <location>
        <begin position="113"/>
        <end position="136"/>
    </location>
</feature>
<dbReference type="InterPro" id="IPR020846">
    <property type="entry name" value="MFS_dom"/>
</dbReference>
<evidence type="ECO:0000313" key="8">
    <source>
        <dbReference type="Proteomes" id="UP001160148"/>
    </source>
</evidence>
<evidence type="ECO:0000256" key="3">
    <source>
        <dbReference type="ARBA" id="ARBA00022989"/>
    </source>
</evidence>
<comment type="caution">
    <text evidence="7">The sequence shown here is derived from an EMBL/GenBank/DDBJ whole genome shotgun (WGS) entry which is preliminary data.</text>
</comment>
<proteinExistence type="predicted"/>
<gene>
    <name evidence="7" type="ORF">MEUPH1_LOCUS20334</name>
</gene>
<keyword evidence="8" id="KW-1185">Reference proteome</keyword>
<evidence type="ECO:0000256" key="4">
    <source>
        <dbReference type="ARBA" id="ARBA00023136"/>
    </source>
</evidence>
<dbReference type="PANTHER" id="PTHR23503:SF127">
    <property type="entry name" value="FI08437P-RELATED"/>
    <property type="match status" value="1"/>
</dbReference>
<dbReference type="AlphaFoldDB" id="A0AAV0XCM6"/>
<dbReference type="Pfam" id="PF00083">
    <property type="entry name" value="Sugar_tr"/>
    <property type="match status" value="1"/>
</dbReference>
<evidence type="ECO:0000313" key="7">
    <source>
        <dbReference type="EMBL" id="CAI6365643.1"/>
    </source>
</evidence>
<protein>
    <recommendedName>
        <fullName evidence="6">Major facilitator superfamily (MFS) profile domain-containing protein</fullName>
    </recommendedName>
</protein>
<reference evidence="7 8" key="1">
    <citation type="submission" date="2023-01" db="EMBL/GenBank/DDBJ databases">
        <authorList>
            <person name="Whitehead M."/>
        </authorList>
    </citation>
    <scope>NUCLEOTIDE SEQUENCE [LARGE SCALE GENOMIC DNA]</scope>
</reference>
<evidence type="ECO:0000256" key="1">
    <source>
        <dbReference type="ARBA" id="ARBA00004141"/>
    </source>
</evidence>
<dbReference type="InterPro" id="IPR036259">
    <property type="entry name" value="MFS_trans_sf"/>
</dbReference>
<keyword evidence="3 5" id="KW-1133">Transmembrane helix</keyword>
<dbReference type="Proteomes" id="UP001160148">
    <property type="component" value="Unassembled WGS sequence"/>
</dbReference>
<keyword evidence="2 5" id="KW-0812">Transmembrane</keyword>
<dbReference type="PANTHER" id="PTHR23503">
    <property type="entry name" value="SOLUTE CARRIER FAMILY 2"/>
    <property type="match status" value="1"/>
</dbReference>
<keyword evidence="4 5" id="KW-0472">Membrane</keyword>
<dbReference type="EMBL" id="CARXXK010000004">
    <property type="protein sequence ID" value="CAI6365643.1"/>
    <property type="molecule type" value="Genomic_DNA"/>
</dbReference>
<dbReference type="GO" id="GO:0015149">
    <property type="term" value="F:hexose transmembrane transporter activity"/>
    <property type="evidence" value="ECO:0007669"/>
    <property type="project" value="TreeGrafter"/>
</dbReference>
<evidence type="ECO:0000256" key="2">
    <source>
        <dbReference type="ARBA" id="ARBA00022692"/>
    </source>
</evidence>
<dbReference type="GO" id="GO:0016020">
    <property type="term" value="C:membrane"/>
    <property type="evidence" value="ECO:0007669"/>
    <property type="project" value="UniProtKB-SubCell"/>
</dbReference>
<organism evidence="7 8">
    <name type="scientific">Macrosiphum euphorbiae</name>
    <name type="common">potato aphid</name>
    <dbReference type="NCBI Taxonomy" id="13131"/>
    <lineage>
        <taxon>Eukaryota</taxon>
        <taxon>Metazoa</taxon>
        <taxon>Ecdysozoa</taxon>
        <taxon>Arthropoda</taxon>
        <taxon>Hexapoda</taxon>
        <taxon>Insecta</taxon>
        <taxon>Pterygota</taxon>
        <taxon>Neoptera</taxon>
        <taxon>Paraneoptera</taxon>
        <taxon>Hemiptera</taxon>
        <taxon>Sternorrhyncha</taxon>
        <taxon>Aphidomorpha</taxon>
        <taxon>Aphidoidea</taxon>
        <taxon>Aphididae</taxon>
        <taxon>Macrosiphini</taxon>
        <taxon>Macrosiphum</taxon>
    </lineage>
</organism>
<name>A0AAV0XCM6_9HEMI</name>
<feature type="domain" description="Major facilitator superfamily (MFS) profile" evidence="6">
    <location>
        <begin position="64"/>
        <end position="141"/>
    </location>
</feature>
<dbReference type="Gene3D" id="1.20.1250.20">
    <property type="entry name" value="MFS general substrate transporter like domains"/>
    <property type="match status" value="1"/>
</dbReference>
<comment type="subcellular location">
    <subcellularLocation>
        <location evidence="1">Membrane</location>
        <topology evidence="1">Multi-pass membrane protein</topology>
    </subcellularLocation>
</comment>
<accession>A0AAV0XCM6</accession>
<dbReference type="InterPro" id="IPR005828">
    <property type="entry name" value="MFS_sugar_transport-like"/>
</dbReference>
<evidence type="ECO:0000256" key="5">
    <source>
        <dbReference type="SAM" id="Phobius"/>
    </source>
</evidence>
<feature type="transmembrane region" description="Helical" evidence="5">
    <location>
        <begin position="56"/>
        <end position="77"/>
    </location>
</feature>
<dbReference type="PROSITE" id="PS50850">
    <property type="entry name" value="MFS"/>
    <property type="match status" value="1"/>
</dbReference>
<sequence length="141" mass="15447">MATHNNMNNDDLRSLLETSNMENEMVINKDNCNQEKELDPNYLLGNQEHMNKTTKVSWILVITTISTSLGCSIPAGYNTGVVNAPAEILKQWCNETIMNRYDVQFSSAQLDGLWSILVSIFLIGGIIGGVAGGKLANALGR</sequence>